<dbReference type="PANTHER" id="PTHR46309:SF12">
    <property type="entry name" value="GB|AAC80581.1"/>
    <property type="match status" value="1"/>
</dbReference>
<dbReference type="AlphaFoldDB" id="A0AA38L8V6"/>
<dbReference type="InterPro" id="IPR042163">
    <property type="entry name" value="PHF12"/>
</dbReference>
<feature type="region of interest" description="Disordered" evidence="1">
    <location>
        <begin position="396"/>
        <end position="416"/>
    </location>
</feature>
<evidence type="ECO:0000313" key="3">
    <source>
        <dbReference type="EMBL" id="KAH9311767.1"/>
    </source>
</evidence>
<dbReference type="PANTHER" id="PTHR46309">
    <property type="entry name" value="PHD FINGER PROTEIN 12"/>
    <property type="match status" value="1"/>
</dbReference>
<dbReference type="Pfam" id="PF23209">
    <property type="entry name" value="IDM1_C"/>
    <property type="match status" value="1"/>
</dbReference>
<keyword evidence="4" id="KW-1185">Reference proteome</keyword>
<feature type="domain" description="N-acetyltransferase" evidence="2">
    <location>
        <begin position="1"/>
        <end position="120"/>
    </location>
</feature>
<dbReference type="SUPFAM" id="SSF55729">
    <property type="entry name" value="Acyl-CoA N-acyltransferases (Nat)"/>
    <property type="match status" value="1"/>
</dbReference>
<proteinExistence type="predicted"/>
<name>A0AA38L8V6_TAXCH</name>
<dbReference type="InterPro" id="IPR016181">
    <property type="entry name" value="Acyl_CoA_acyltransferase"/>
</dbReference>
<feature type="compositionally biased region" description="Polar residues" evidence="1">
    <location>
        <begin position="397"/>
        <end position="415"/>
    </location>
</feature>
<feature type="non-terminal residue" evidence="3">
    <location>
        <position position="1"/>
    </location>
</feature>
<evidence type="ECO:0000259" key="2">
    <source>
        <dbReference type="PROSITE" id="PS51186"/>
    </source>
</evidence>
<dbReference type="InterPro" id="IPR000182">
    <property type="entry name" value="GNAT_dom"/>
</dbReference>
<evidence type="ECO:0000313" key="4">
    <source>
        <dbReference type="Proteomes" id="UP000824469"/>
    </source>
</evidence>
<comment type="caution">
    <text evidence="3">The sequence shown here is derived from an EMBL/GenBank/DDBJ whole genome shotgun (WGS) entry which is preliminary data.</text>
</comment>
<evidence type="ECO:0000256" key="1">
    <source>
        <dbReference type="SAM" id="MobiDB-lite"/>
    </source>
</evidence>
<dbReference type="InterPro" id="IPR056511">
    <property type="entry name" value="IDM1_C"/>
</dbReference>
<gene>
    <name evidence="3" type="ORF">KI387_026802</name>
</gene>
<dbReference type="Proteomes" id="UP000824469">
    <property type="component" value="Unassembled WGS sequence"/>
</dbReference>
<protein>
    <recommendedName>
        <fullName evidence="2">N-acetyltransferase domain-containing protein</fullName>
    </recommendedName>
</protein>
<dbReference type="GO" id="GO:0016747">
    <property type="term" value="F:acyltransferase activity, transferring groups other than amino-acyl groups"/>
    <property type="evidence" value="ECO:0007669"/>
    <property type="project" value="InterPro"/>
</dbReference>
<dbReference type="GO" id="GO:0003714">
    <property type="term" value="F:transcription corepressor activity"/>
    <property type="evidence" value="ECO:0007669"/>
    <property type="project" value="InterPro"/>
</dbReference>
<dbReference type="EMBL" id="JAHRHJ020000006">
    <property type="protein sequence ID" value="KAH9311767.1"/>
    <property type="molecule type" value="Genomic_DNA"/>
</dbReference>
<reference evidence="3 4" key="1">
    <citation type="journal article" date="2021" name="Nat. Plants">
        <title>The Taxus genome provides insights into paclitaxel biosynthesis.</title>
        <authorList>
            <person name="Xiong X."/>
            <person name="Gou J."/>
            <person name="Liao Q."/>
            <person name="Li Y."/>
            <person name="Zhou Q."/>
            <person name="Bi G."/>
            <person name="Li C."/>
            <person name="Du R."/>
            <person name="Wang X."/>
            <person name="Sun T."/>
            <person name="Guo L."/>
            <person name="Liang H."/>
            <person name="Lu P."/>
            <person name="Wu Y."/>
            <person name="Zhang Z."/>
            <person name="Ro D.K."/>
            <person name="Shang Y."/>
            <person name="Huang S."/>
            <person name="Yan J."/>
        </authorList>
    </citation>
    <scope>NUCLEOTIDE SEQUENCE [LARGE SCALE GENOMIC DNA]</scope>
    <source>
        <strain evidence="3">Ta-2019</strain>
    </source>
</reference>
<accession>A0AA38L8V6</accession>
<dbReference type="Gene3D" id="3.40.630.30">
    <property type="match status" value="1"/>
</dbReference>
<sequence length="460" mass="52355">CDRSWLNFRGFYTMILEKGDELISVATVRIHGQKVAEMPLIGTRIEYRRKGMCRLLVKELEMLLHSLGVERFILPAISELKSAWENAFGFQGMTSSERFELLQHSFVNFPDTTVLHKSLTRAGREQEIVTETTSSKSGVEATHLGLGSRCGGHGIRGGIVPENVEMSTSKIESSCSELAEIVTPIRSMSCDVSTYTMSHCNAKRKVFLDDSMKASLLRGYQHIGSASTLRKKDRFQKNTTKDVIQSKSIPGEDDLYLSKVVVGTTRSNRLVRQVKWKVAYSYHKEKHKPVWLEEHHFNGRECTVQRKRSEGKIYKRRRKDDTVIHDRCPVITCSDTVESSQQKDVQFSTREIRKPNEEMSMICRRSSTIAEGNCLSTLKASVSVFDRHTFHEGKSNCEASNKENIGGNSQTLSSSEHYRENDYGYSSCIKSFKYFYRRRRKQICSENCLYGDISSGVSLP</sequence>
<organism evidence="3 4">
    <name type="scientific">Taxus chinensis</name>
    <name type="common">Chinese yew</name>
    <name type="synonym">Taxus wallichiana var. chinensis</name>
    <dbReference type="NCBI Taxonomy" id="29808"/>
    <lineage>
        <taxon>Eukaryota</taxon>
        <taxon>Viridiplantae</taxon>
        <taxon>Streptophyta</taxon>
        <taxon>Embryophyta</taxon>
        <taxon>Tracheophyta</taxon>
        <taxon>Spermatophyta</taxon>
        <taxon>Pinopsida</taxon>
        <taxon>Pinidae</taxon>
        <taxon>Conifers II</taxon>
        <taxon>Cupressales</taxon>
        <taxon>Taxaceae</taxon>
        <taxon>Taxus</taxon>
    </lineage>
</organism>
<dbReference type="GO" id="GO:0006357">
    <property type="term" value="P:regulation of transcription by RNA polymerase II"/>
    <property type="evidence" value="ECO:0007669"/>
    <property type="project" value="TreeGrafter"/>
</dbReference>
<dbReference type="CDD" id="cd04301">
    <property type="entry name" value="NAT_SF"/>
    <property type="match status" value="1"/>
</dbReference>
<feature type="non-terminal residue" evidence="3">
    <location>
        <position position="460"/>
    </location>
</feature>
<dbReference type="GO" id="GO:0005634">
    <property type="term" value="C:nucleus"/>
    <property type="evidence" value="ECO:0007669"/>
    <property type="project" value="TreeGrafter"/>
</dbReference>
<dbReference type="PROSITE" id="PS51186">
    <property type="entry name" value="GNAT"/>
    <property type="match status" value="1"/>
</dbReference>